<reference evidence="4 5" key="1">
    <citation type="submission" date="2013-02" db="EMBL/GenBank/DDBJ databases">
        <title>The Genome Sequence of Acinetobacter sp. NIPH 2171.</title>
        <authorList>
            <consortium name="The Broad Institute Genome Sequencing Platform"/>
            <consortium name="The Broad Institute Genome Sequencing Center for Infectious Disease"/>
            <person name="Cerqueira G."/>
            <person name="Feldgarden M."/>
            <person name="Courvalin P."/>
            <person name="Perichon B."/>
            <person name="Grillot-Courvalin C."/>
            <person name="Clermont D."/>
            <person name="Rocha E."/>
            <person name="Yoon E.-J."/>
            <person name="Nemec A."/>
            <person name="Walker B."/>
            <person name="Young S.K."/>
            <person name="Zeng Q."/>
            <person name="Gargeya S."/>
            <person name="Fitzgerald M."/>
            <person name="Haas B."/>
            <person name="Abouelleil A."/>
            <person name="Alvarado L."/>
            <person name="Arachchi H.M."/>
            <person name="Berlin A.M."/>
            <person name="Chapman S.B."/>
            <person name="Dewar J."/>
            <person name="Goldberg J."/>
            <person name="Griggs A."/>
            <person name="Gujja S."/>
            <person name="Hansen M."/>
            <person name="Howarth C."/>
            <person name="Imamovic A."/>
            <person name="Larimer J."/>
            <person name="McCowan C."/>
            <person name="Murphy C."/>
            <person name="Neiman D."/>
            <person name="Pearson M."/>
            <person name="Priest M."/>
            <person name="Roberts A."/>
            <person name="Saif S."/>
            <person name="Shea T."/>
            <person name="Sisk P."/>
            <person name="Sykes S."/>
            <person name="Wortman J."/>
            <person name="Nusbaum C."/>
            <person name="Birren B."/>
        </authorList>
    </citation>
    <scope>NUCLEOTIDE SEQUENCE [LARGE SCALE GENOMIC DNA]</scope>
    <source>
        <strain evidence="4 5">NIPH 2171</strain>
    </source>
</reference>
<feature type="signal peptide" evidence="2">
    <location>
        <begin position="1"/>
        <end position="27"/>
    </location>
</feature>
<dbReference type="PANTHER" id="PTHR37423:SF2">
    <property type="entry name" value="MEMBRANE-BOUND LYTIC MUREIN TRANSGLYCOSYLASE C"/>
    <property type="match status" value="1"/>
</dbReference>
<dbReference type="EMBL" id="APRS01000016">
    <property type="protein sequence ID" value="ENX06981.1"/>
    <property type="molecule type" value="Genomic_DNA"/>
</dbReference>
<dbReference type="Proteomes" id="UP000013101">
    <property type="component" value="Unassembled WGS sequence"/>
</dbReference>
<dbReference type="CDD" id="cd00254">
    <property type="entry name" value="LT-like"/>
    <property type="match status" value="1"/>
</dbReference>
<evidence type="ECO:0000313" key="5">
    <source>
        <dbReference type="Proteomes" id="UP000013101"/>
    </source>
</evidence>
<name>N9NMU7_9GAMM</name>
<feature type="domain" description="Transglycosylase SLT" evidence="3">
    <location>
        <begin position="93"/>
        <end position="199"/>
    </location>
</feature>
<organism evidence="4 5">
    <name type="scientific">Acinetobacter variabilis</name>
    <dbReference type="NCBI Taxonomy" id="70346"/>
    <lineage>
        <taxon>Bacteria</taxon>
        <taxon>Pseudomonadati</taxon>
        <taxon>Pseudomonadota</taxon>
        <taxon>Gammaproteobacteria</taxon>
        <taxon>Moraxellales</taxon>
        <taxon>Moraxellaceae</taxon>
        <taxon>Acinetobacter</taxon>
    </lineage>
</organism>
<evidence type="ECO:0000256" key="2">
    <source>
        <dbReference type="SAM" id="SignalP"/>
    </source>
</evidence>
<proteinExistence type="inferred from homology"/>
<dbReference type="PATRIC" id="fig|1217693.3.peg.2769"/>
<protein>
    <recommendedName>
        <fullName evidence="3">Transglycosylase SLT domain-containing protein</fullName>
    </recommendedName>
</protein>
<dbReference type="RefSeq" id="WP_005236793.1">
    <property type="nucleotide sequence ID" value="NZ_CP083658.1"/>
</dbReference>
<sequence length="290" mass="31773">MKIKTYFLGCQLIGSLLMLGCSHLVYAGETIYQLRDKNGSTLLTNKKSRYNHLQVEKKTYYPDSNIHSYSNWGSSESSVLPSYSKNKNAFDSIIRQAAQTYGVSEGLIKAVMHTESGFNTHARSPVGAQGLMQLMPATARRFNVSNAYDPHQNIMAGAKYLAWLLKRFNGNTSLALAGYNAGEGNVSKYGGIPPFRETQDYVRRVTSRYQNLYTHGLSASTTPSSTSPSEGRIIAISANYSNDSSSTSHIQAAKYQRQIIMNADGSYTDAPMGSYATANATAAAKIYLSE</sequence>
<dbReference type="InterPro" id="IPR008258">
    <property type="entry name" value="Transglycosylase_SLT_dom_1"/>
</dbReference>
<dbReference type="PROSITE" id="PS51257">
    <property type="entry name" value="PROKAR_LIPOPROTEIN"/>
    <property type="match status" value="1"/>
</dbReference>
<dbReference type="PANTHER" id="PTHR37423">
    <property type="entry name" value="SOLUBLE LYTIC MUREIN TRANSGLYCOSYLASE-RELATED"/>
    <property type="match status" value="1"/>
</dbReference>
<comment type="caution">
    <text evidence="4">The sequence shown here is derived from an EMBL/GenBank/DDBJ whole genome shotgun (WGS) entry which is preliminary data.</text>
</comment>
<dbReference type="SUPFAM" id="SSF53955">
    <property type="entry name" value="Lysozyme-like"/>
    <property type="match status" value="1"/>
</dbReference>
<comment type="similarity">
    <text evidence="1">Belongs to the transglycosylase Slt family.</text>
</comment>
<evidence type="ECO:0000256" key="1">
    <source>
        <dbReference type="ARBA" id="ARBA00007734"/>
    </source>
</evidence>
<dbReference type="Pfam" id="PF01464">
    <property type="entry name" value="SLT"/>
    <property type="match status" value="1"/>
</dbReference>
<accession>N9NMU7</accession>
<dbReference type="InterPro" id="IPR023346">
    <property type="entry name" value="Lysozyme-like_dom_sf"/>
</dbReference>
<dbReference type="HOGENOM" id="CLU_065765_1_1_6"/>
<feature type="chain" id="PRO_5004148220" description="Transglycosylase SLT domain-containing protein" evidence="2">
    <location>
        <begin position="28"/>
        <end position="290"/>
    </location>
</feature>
<dbReference type="AlphaFoldDB" id="N9NMU7"/>
<keyword evidence="2" id="KW-0732">Signal</keyword>
<dbReference type="Gene3D" id="1.10.530.10">
    <property type="match status" value="1"/>
</dbReference>
<evidence type="ECO:0000313" key="4">
    <source>
        <dbReference type="EMBL" id="ENX06981.1"/>
    </source>
</evidence>
<gene>
    <name evidence="4" type="ORF">F897_02865</name>
</gene>
<dbReference type="STRING" id="70346.F897_02865"/>
<evidence type="ECO:0000259" key="3">
    <source>
        <dbReference type="Pfam" id="PF01464"/>
    </source>
</evidence>